<feature type="transmembrane region" description="Helical" evidence="2">
    <location>
        <begin position="289"/>
        <end position="308"/>
    </location>
</feature>
<evidence type="ECO:0008006" key="5">
    <source>
        <dbReference type="Google" id="ProtNLM"/>
    </source>
</evidence>
<feature type="transmembrane region" description="Helical" evidence="2">
    <location>
        <begin position="59"/>
        <end position="82"/>
    </location>
</feature>
<gene>
    <name evidence="3" type="ORF">GCM10009750_24620</name>
</gene>
<feature type="region of interest" description="Disordered" evidence="1">
    <location>
        <begin position="549"/>
        <end position="571"/>
    </location>
</feature>
<evidence type="ECO:0000256" key="2">
    <source>
        <dbReference type="SAM" id="Phobius"/>
    </source>
</evidence>
<feature type="transmembrane region" description="Helical" evidence="2">
    <location>
        <begin position="256"/>
        <end position="282"/>
    </location>
</feature>
<evidence type="ECO:0000313" key="3">
    <source>
        <dbReference type="EMBL" id="GAA1838206.1"/>
    </source>
</evidence>
<proteinExistence type="predicted"/>
<evidence type="ECO:0000256" key="1">
    <source>
        <dbReference type="SAM" id="MobiDB-lite"/>
    </source>
</evidence>
<feature type="compositionally biased region" description="Basic residues" evidence="1">
    <location>
        <begin position="562"/>
        <end position="571"/>
    </location>
</feature>
<keyword evidence="2" id="KW-0472">Membrane</keyword>
<feature type="region of interest" description="Disordered" evidence="1">
    <location>
        <begin position="472"/>
        <end position="507"/>
    </location>
</feature>
<sequence length="571" mass="58827">MVWEGESEGDGMGTTRDDELLARIEALEAENARLRDEVAAPAAAGPGREAKRSSGRARVAVATILVLIGAILTPVAVLGGWAKNQLVDTDTFVATFAPIAEDPDVQAYVADEATTAILDAADIEGLTSSVFDGIAELGLPPRAEQALQLLEGPATQGIQTLIGQIVNRLVTSEAFSEIFEQALRTTHTQTIKALQGDPDAALEITESGEIGIQLGPIVEAVKQRLVDQGVGFASAIPEIDRTIVVAKSEAMTTVQLVYQLAVSAGTWLPWVALLFLIAGILVAPRRRTAIVWTASTLAVMMAILASGFGIGRLYFIGSVSPGIVPTGAAEVIYDQIIERMFATTVALIVFAVAVALITWLSGPGPLPVRLRGFADAGFGSVRRAAAARGLTTGRFGAWLGRQRSAVATVIMLGAVAVILFVRPISTGLVVWTIVIALLLIVVVELLQRPPLEVAEAEAAAAEAELAETEWADAAAEAERTSGTAGSAPVEDLGPADAAPGAGGDTAVLEGVDEGSAAASHGGTAVLVEASEASEADVAAAAADAQATDVIETGDAAAPKPASPKKRGRPAR</sequence>
<reference evidence="3 4" key="1">
    <citation type="journal article" date="2019" name="Int. J. Syst. Evol. Microbiol.">
        <title>The Global Catalogue of Microorganisms (GCM) 10K type strain sequencing project: providing services to taxonomists for standard genome sequencing and annotation.</title>
        <authorList>
            <consortium name="The Broad Institute Genomics Platform"/>
            <consortium name="The Broad Institute Genome Sequencing Center for Infectious Disease"/>
            <person name="Wu L."/>
            <person name="Ma J."/>
        </authorList>
    </citation>
    <scope>NUCLEOTIDE SEQUENCE [LARGE SCALE GENOMIC DNA]</scope>
    <source>
        <strain evidence="3 4">JCM 14323</strain>
    </source>
</reference>
<evidence type="ECO:0000313" key="4">
    <source>
        <dbReference type="Proteomes" id="UP001501746"/>
    </source>
</evidence>
<accession>A0ABN2MUK8</accession>
<comment type="caution">
    <text evidence="3">The sequence shown here is derived from an EMBL/GenBank/DDBJ whole genome shotgun (WGS) entry which is preliminary data.</text>
</comment>
<keyword evidence="2" id="KW-0812">Transmembrane</keyword>
<feature type="transmembrane region" description="Helical" evidence="2">
    <location>
        <begin position="428"/>
        <end position="446"/>
    </location>
</feature>
<dbReference type="EMBL" id="BAAANK010000006">
    <property type="protein sequence ID" value="GAA1838206.1"/>
    <property type="molecule type" value="Genomic_DNA"/>
</dbReference>
<name>A0ABN2MUK8_9MICO</name>
<keyword evidence="2" id="KW-1133">Transmembrane helix</keyword>
<organism evidence="3 4">
    <name type="scientific">Agromyces salentinus</name>
    <dbReference type="NCBI Taxonomy" id="269421"/>
    <lineage>
        <taxon>Bacteria</taxon>
        <taxon>Bacillati</taxon>
        <taxon>Actinomycetota</taxon>
        <taxon>Actinomycetes</taxon>
        <taxon>Micrococcales</taxon>
        <taxon>Microbacteriaceae</taxon>
        <taxon>Agromyces</taxon>
    </lineage>
</organism>
<keyword evidence="4" id="KW-1185">Reference proteome</keyword>
<protein>
    <recommendedName>
        <fullName evidence="5">Integral membrane protein</fullName>
    </recommendedName>
</protein>
<feature type="transmembrane region" description="Helical" evidence="2">
    <location>
        <begin position="340"/>
        <end position="360"/>
    </location>
</feature>
<dbReference type="Proteomes" id="UP001501746">
    <property type="component" value="Unassembled WGS sequence"/>
</dbReference>
<feature type="transmembrane region" description="Helical" evidence="2">
    <location>
        <begin position="404"/>
        <end position="421"/>
    </location>
</feature>